<sequence>MEHGEWPGAEGYPVVMNSRYDRRGRLGSDFLPQRQTVYYQDGNGLLVPAGGAIGGGLHRSHSASAPRRPAQIVINNAQYEDRSLSRSPRGHSHNRKGSHGHDRRYDDSEDEYHERAYSPHRRRRPSRGHESRSPSPYYDYELEKKMKKLEELEEKEKEDLAREKYEEEVLLKEAKKAKKKKEEEELKKKAIEEYHIKELEEKAKKEKEKKEADEEFRERVKKTFGQAGYDEEDIEKILKKGEKGKGHGHGKEIKIKDLTRPTYIKVHQKHVSPETLDEYNLPWGWDERDTNYIVIKQWIPEADQIRATDSRDLPLRPHKETERKEIAPRTHRGTQEGKGQLAACKEEVARKVKIAFQVAVLDVYMMEEAG</sequence>
<evidence type="ECO:0000256" key="1">
    <source>
        <dbReference type="SAM" id="Coils"/>
    </source>
</evidence>
<feature type="region of interest" description="Disordered" evidence="2">
    <location>
        <begin position="320"/>
        <end position="339"/>
    </location>
</feature>
<proteinExistence type="predicted"/>
<dbReference type="EMBL" id="CAJPDT010000074">
    <property type="protein sequence ID" value="CAF9934134.1"/>
    <property type="molecule type" value="Genomic_DNA"/>
</dbReference>
<accession>A0A8H3IZ27</accession>
<name>A0A8H3IZ27_9LECA</name>
<dbReference type="AlphaFoldDB" id="A0A8H3IZ27"/>
<feature type="compositionally biased region" description="Basic and acidic residues" evidence="2">
    <location>
        <begin position="99"/>
        <end position="117"/>
    </location>
</feature>
<evidence type="ECO:0000256" key="2">
    <source>
        <dbReference type="SAM" id="MobiDB-lite"/>
    </source>
</evidence>
<dbReference type="Proteomes" id="UP000664534">
    <property type="component" value="Unassembled WGS sequence"/>
</dbReference>
<protein>
    <submittedName>
        <fullName evidence="3">Uncharacterized protein</fullName>
    </submittedName>
</protein>
<reference evidence="3" key="1">
    <citation type="submission" date="2021-03" db="EMBL/GenBank/DDBJ databases">
        <authorList>
            <person name="Tagirdzhanova G."/>
        </authorList>
    </citation>
    <scope>NUCLEOTIDE SEQUENCE</scope>
</reference>
<comment type="caution">
    <text evidence="3">The sequence shown here is derived from an EMBL/GenBank/DDBJ whole genome shotgun (WGS) entry which is preliminary data.</text>
</comment>
<feature type="coiled-coil region" evidence="1">
    <location>
        <begin position="142"/>
        <end position="216"/>
    </location>
</feature>
<keyword evidence="4" id="KW-1185">Reference proteome</keyword>
<organism evidence="3 4">
    <name type="scientific">Imshaugia aleurites</name>
    <dbReference type="NCBI Taxonomy" id="172621"/>
    <lineage>
        <taxon>Eukaryota</taxon>
        <taxon>Fungi</taxon>
        <taxon>Dikarya</taxon>
        <taxon>Ascomycota</taxon>
        <taxon>Pezizomycotina</taxon>
        <taxon>Lecanoromycetes</taxon>
        <taxon>OSLEUM clade</taxon>
        <taxon>Lecanoromycetidae</taxon>
        <taxon>Lecanorales</taxon>
        <taxon>Lecanorineae</taxon>
        <taxon>Parmeliaceae</taxon>
        <taxon>Imshaugia</taxon>
    </lineage>
</organism>
<gene>
    <name evidence="3" type="ORF">IMSHALPRED_009607</name>
</gene>
<evidence type="ECO:0000313" key="4">
    <source>
        <dbReference type="Proteomes" id="UP000664534"/>
    </source>
</evidence>
<dbReference type="OrthoDB" id="6133115at2759"/>
<feature type="region of interest" description="Disordered" evidence="2">
    <location>
        <begin position="49"/>
        <end position="139"/>
    </location>
</feature>
<feature type="compositionally biased region" description="Basic residues" evidence="2">
    <location>
        <begin position="88"/>
        <end position="98"/>
    </location>
</feature>
<evidence type="ECO:0000313" key="3">
    <source>
        <dbReference type="EMBL" id="CAF9934134.1"/>
    </source>
</evidence>
<keyword evidence="1" id="KW-0175">Coiled coil</keyword>